<dbReference type="PANTHER" id="PTHR43278:SF2">
    <property type="entry name" value="IRON-SULFUR FLAVOPROTEIN"/>
    <property type="match status" value="1"/>
</dbReference>
<dbReference type="InterPro" id="IPR005025">
    <property type="entry name" value="FMN_Rdtase-like_dom"/>
</dbReference>
<dbReference type="InterPro" id="IPR051796">
    <property type="entry name" value="ISF_SsuE-like"/>
</dbReference>
<keyword evidence="5" id="KW-1185">Reference proteome</keyword>
<evidence type="ECO:0000256" key="2">
    <source>
        <dbReference type="ARBA" id="ARBA00022643"/>
    </source>
</evidence>
<dbReference type="Pfam" id="PF03358">
    <property type="entry name" value="FMN_red"/>
    <property type="match status" value="1"/>
</dbReference>
<dbReference type="HOGENOM" id="CLU_050993_6_1_11"/>
<dbReference type="Gene3D" id="3.40.50.360">
    <property type="match status" value="1"/>
</dbReference>
<dbReference type="InterPro" id="IPR029039">
    <property type="entry name" value="Flavoprotein-like_sf"/>
</dbReference>
<reference evidence="4 5" key="1">
    <citation type="journal article" date="2009" name="Stand. Genomic Sci.">
        <title>Complete genome sequence of Slackia heliotrinireducens type strain (RHS 1).</title>
        <authorList>
            <person name="Pukall R."/>
            <person name="Lapidus A."/>
            <person name="Nolan M."/>
            <person name="Copeland A."/>
            <person name="Glavina Del Rio T."/>
            <person name="Lucas S."/>
            <person name="Chen F."/>
            <person name="Tice H."/>
            <person name="Cheng J.F."/>
            <person name="Chertkov O."/>
            <person name="Bruce D."/>
            <person name="Goodwin L."/>
            <person name="Kuske C."/>
            <person name="Brettin T."/>
            <person name="Detter J.C."/>
            <person name="Han C."/>
            <person name="Pitluck S."/>
            <person name="Pati A."/>
            <person name="Mavrommatis K."/>
            <person name="Ivanova N."/>
            <person name="Ovchinnikova G."/>
            <person name="Chen A."/>
            <person name="Palaniappan K."/>
            <person name="Schneider S."/>
            <person name="Rohde M."/>
            <person name="Chain P."/>
            <person name="D'haeseleer P."/>
            <person name="Goker M."/>
            <person name="Bristow J."/>
            <person name="Eisen J.A."/>
            <person name="Markowitz V."/>
            <person name="Kyrpides N.C."/>
            <person name="Klenk H.P."/>
            <person name="Hugenholtz P."/>
        </authorList>
    </citation>
    <scope>NUCLEOTIDE SEQUENCE [LARGE SCALE GENOMIC DNA]</scope>
    <source>
        <strain evidence="5">ATCC 29202 / DSM 20476 / NCTC 11029 / RHS 1</strain>
    </source>
</reference>
<keyword evidence="1" id="KW-0285">Flavoprotein</keyword>
<evidence type="ECO:0000259" key="3">
    <source>
        <dbReference type="Pfam" id="PF03358"/>
    </source>
</evidence>
<dbReference type="GO" id="GO:0016491">
    <property type="term" value="F:oxidoreductase activity"/>
    <property type="evidence" value="ECO:0007669"/>
    <property type="project" value="InterPro"/>
</dbReference>
<dbReference type="SUPFAM" id="SSF52218">
    <property type="entry name" value="Flavoproteins"/>
    <property type="match status" value="1"/>
</dbReference>
<protein>
    <submittedName>
        <fullName evidence="4">NADPH-dependent FMN reductase</fullName>
    </submittedName>
</protein>
<name>C7N0T9_SLAHD</name>
<keyword evidence="2" id="KW-0288">FMN</keyword>
<evidence type="ECO:0000313" key="5">
    <source>
        <dbReference type="Proteomes" id="UP000002026"/>
    </source>
</evidence>
<dbReference type="AlphaFoldDB" id="C7N0T9"/>
<feature type="domain" description="NADPH-dependent FMN reductase-like" evidence="3">
    <location>
        <begin position="1"/>
        <end position="126"/>
    </location>
</feature>
<dbReference type="eggNOG" id="COG0655">
    <property type="taxonomic scope" value="Bacteria"/>
</dbReference>
<evidence type="ECO:0000313" key="4">
    <source>
        <dbReference type="EMBL" id="ACV21167.1"/>
    </source>
</evidence>
<dbReference type="EMBL" id="CP001684">
    <property type="protein sequence ID" value="ACV21167.1"/>
    <property type="molecule type" value="Genomic_DNA"/>
</dbReference>
<dbReference type="STRING" id="471855.Shel_00930"/>
<dbReference type="PANTHER" id="PTHR43278">
    <property type="entry name" value="NAD(P)H-DEPENDENT FMN-CONTAINING OXIDOREDUCTASE YWQN-RELATED"/>
    <property type="match status" value="1"/>
</dbReference>
<organism evidence="4 5">
    <name type="scientific">Slackia heliotrinireducens (strain ATCC 29202 / DSM 20476 / NCTC 11029 / RHS 1)</name>
    <name type="common">Peptococcus heliotrinreducens</name>
    <dbReference type="NCBI Taxonomy" id="471855"/>
    <lineage>
        <taxon>Bacteria</taxon>
        <taxon>Bacillati</taxon>
        <taxon>Actinomycetota</taxon>
        <taxon>Coriobacteriia</taxon>
        <taxon>Eggerthellales</taxon>
        <taxon>Eggerthellaceae</taxon>
        <taxon>Slackia</taxon>
    </lineage>
</organism>
<dbReference type="Proteomes" id="UP000002026">
    <property type="component" value="Chromosome"/>
</dbReference>
<proteinExistence type="predicted"/>
<gene>
    <name evidence="4" type="ordered locus">Shel_00930</name>
</gene>
<evidence type="ECO:0000256" key="1">
    <source>
        <dbReference type="ARBA" id="ARBA00022630"/>
    </source>
</evidence>
<dbReference type="KEGG" id="shi:Shel_00930"/>
<accession>C7N0T9</accession>
<dbReference type="RefSeq" id="WP_012797278.1">
    <property type="nucleotide sequence ID" value="NC_013165.1"/>
</dbReference>
<sequence>MEILVLNGSPRPRGNTAQMVAAFREGAESAGHAVHVVDVCRKQIKGCLACEYCHGKGRGECVQKDDMQEVYDLLKTANMLVIASPIYYHGLTGQVKCVIDRFYSALYPKAPASLQKVAMFLSSGDANQYVGAWFSFDGDFLGYLGLENAGFYAAPGSVDAGTLEEIRRMGAEL</sequence>